<dbReference type="InterPro" id="IPR010177">
    <property type="entry name" value="Paired_CXXCH_1"/>
</dbReference>
<dbReference type="RefSeq" id="WP_194366691.1">
    <property type="nucleotide sequence ID" value="NZ_CP054493.1"/>
</dbReference>
<organism evidence="3 4">
    <name type="scientific">Candidatus Sulfurimonas marisnigri</name>
    <dbReference type="NCBI Taxonomy" id="2740405"/>
    <lineage>
        <taxon>Bacteria</taxon>
        <taxon>Pseudomonadati</taxon>
        <taxon>Campylobacterota</taxon>
        <taxon>Epsilonproteobacteria</taxon>
        <taxon>Campylobacterales</taxon>
        <taxon>Sulfurimonadaceae</taxon>
        <taxon>Sulfurimonas</taxon>
    </lineage>
</organism>
<dbReference type="SUPFAM" id="SSF48695">
    <property type="entry name" value="Multiheme cytochromes"/>
    <property type="match status" value="1"/>
</dbReference>
<keyword evidence="1" id="KW-0732">Signal</keyword>
<accession>A0A7S7M082</accession>
<protein>
    <submittedName>
        <fullName evidence="3">Cytochrome C</fullName>
    </submittedName>
</protein>
<feature type="chain" id="PRO_5032831522" evidence="1">
    <location>
        <begin position="22"/>
        <end position="235"/>
    </location>
</feature>
<dbReference type="EMBL" id="CP054493">
    <property type="protein sequence ID" value="QOY54646.1"/>
    <property type="molecule type" value="Genomic_DNA"/>
</dbReference>
<gene>
    <name evidence="3" type="ORF">HUE87_12440</name>
</gene>
<feature type="signal peptide" evidence="1">
    <location>
        <begin position="1"/>
        <end position="21"/>
    </location>
</feature>
<reference evidence="3 4" key="1">
    <citation type="submission" date="2020-05" db="EMBL/GenBank/DDBJ databases">
        <title>Sulfurimonas marisnigri, sp. nov., and Sulfurimonas baltica, sp. nov., manganese oxide reducing chemolithoautotrophs of the class Epsilonproteobacteria isolated from the pelagic redoxclines of the Black and Baltic Seas and emended description of the genus Sulfurimonas.</title>
        <authorList>
            <person name="Henkel J.V."/>
            <person name="Laudan C."/>
            <person name="Werner J."/>
            <person name="Neu T."/>
            <person name="Plewe S."/>
            <person name="Sproer C."/>
            <person name="Bunk B."/>
            <person name="Schulz-Vogt H.N."/>
        </authorList>
    </citation>
    <scope>NUCLEOTIDE SEQUENCE [LARGE SCALE GENOMIC DNA]</scope>
    <source>
        <strain evidence="3 4">SoZ1</strain>
    </source>
</reference>
<dbReference type="Proteomes" id="UP000593836">
    <property type="component" value="Chromosome"/>
</dbReference>
<evidence type="ECO:0000256" key="1">
    <source>
        <dbReference type="SAM" id="SignalP"/>
    </source>
</evidence>
<dbReference type="InterPro" id="IPR036280">
    <property type="entry name" value="Multihaem_cyt_sf"/>
</dbReference>
<dbReference type="NCBIfam" id="TIGR01905">
    <property type="entry name" value="paired_CXXCH_1"/>
    <property type="match status" value="1"/>
</dbReference>
<evidence type="ECO:0000313" key="3">
    <source>
        <dbReference type="EMBL" id="QOY54646.1"/>
    </source>
</evidence>
<feature type="domain" description="Doubled CXXCH motif" evidence="2">
    <location>
        <begin position="203"/>
        <end position="235"/>
    </location>
</feature>
<sequence length="235" mass="24446">MKKSINKYLYTLILLSTNLLAMGGPHIGLTAGAGSSDNGQICVYCHTPHAANDFASQVTVPLWNKPVTNVSFKMYGASVRGVPGVTMAGTPTDATPTDTSLACLSCHDGVTAMNSAVNAPGSGGINPIGSLIGSPTPVWMGVNDVKAVGANYTTKESGDLTDDHPISVVYTPGRAGLRPTETALDNFVGAETVSDLLRDGKVQCSSCHDPHEYSNGIYLRKFNGGSSLCLGCHNK</sequence>
<evidence type="ECO:0000259" key="2">
    <source>
        <dbReference type="Pfam" id="PF09699"/>
    </source>
</evidence>
<evidence type="ECO:0000313" key="4">
    <source>
        <dbReference type="Proteomes" id="UP000593836"/>
    </source>
</evidence>
<keyword evidence="4" id="KW-1185">Reference proteome</keyword>
<dbReference type="KEGG" id="smas:HUE87_12440"/>
<dbReference type="Pfam" id="PF09699">
    <property type="entry name" value="Paired_CXXCH_1"/>
    <property type="match status" value="1"/>
</dbReference>
<proteinExistence type="predicted"/>
<dbReference type="AlphaFoldDB" id="A0A7S7M082"/>
<name>A0A7S7M082_9BACT</name>